<proteinExistence type="predicted"/>
<protein>
    <submittedName>
        <fullName evidence="2">Uncharacterized protein</fullName>
    </submittedName>
</protein>
<gene>
    <name evidence="2" type="ORF">PAT3040_00529</name>
</gene>
<keyword evidence="1" id="KW-0472">Membrane</keyword>
<dbReference type="EMBL" id="BDQX01000036">
    <property type="protein sequence ID" value="GBG06036.1"/>
    <property type="molecule type" value="Genomic_DNA"/>
</dbReference>
<organism evidence="2 3">
    <name type="scientific">Paenibacillus agaridevorans</name>
    <dbReference type="NCBI Taxonomy" id="171404"/>
    <lineage>
        <taxon>Bacteria</taxon>
        <taxon>Bacillati</taxon>
        <taxon>Bacillota</taxon>
        <taxon>Bacilli</taxon>
        <taxon>Bacillales</taxon>
        <taxon>Paenibacillaceae</taxon>
        <taxon>Paenibacillus</taxon>
    </lineage>
</organism>
<evidence type="ECO:0000313" key="2">
    <source>
        <dbReference type="EMBL" id="GBG06036.1"/>
    </source>
</evidence>
<reference evidence="2 3" key="1">
    <citation type="submission" date="2017-08" db="EMBL/GenBank/DDBJ databases">
        <title>Substantial Increase in Enzyme Production by Combined Drug-Resistance Mutations in Paenibacillus agaridevorans.</title>
        <authorList>
            <person name="Tanaka Y."/>
            <person name="Funane K."/>
            <person name="Hosaka T."/>
            <person name="Shiwa Y."/>
            <person name="Fujita N."/>
            <person name="Miyazaki T."/>
            <person name="Yoshikawa H."/>
            <person name="Murakami K."/>
            <person name="Kasahara K."/>
            <person name="Inaoka T."/>
            <person name="Hiraga Y."/>
            <person name="Ochi K."/>
        </authorList>
    </citation>
    <scope>NUCLEOTIDE SEQUENCE [LARGE SCALE GENOMIC DNA]</scope>
    <source>
        <strain evidence="2 3">T-3040</strain>
    </source>
</reference>
<sequence length="74" mass="8782">MIRIADRRVLNNYKPGKGAMAMNPPNRNIEIEERHVEHRSDSSRVFATLIKYAAYLLIFFGLLYFLVRYVFPMF</sequence>
<comment type="caution">
    <text evidence="2">The sequence shown here is derived from an EMBL/GenBank/DDBJ whole genome shotgun (WGS) entry which is preliminary data.</text>
</comment>
<dbReference type="AlphaFoldDB" id="A0A2R5EHI8"/>
<feature type="transmembrane region" description="Helical" evidence="1">
    <location>
        <begin position="52"/>
        <end position="71"/>
    </location>
</feature>
<evidence type="ECO:0000313" key="3">
    <source>
        <dbReference type="Proteomes" id="UP000245202"/>
    </source>
</evidence>
<accession>A0A2R5EHI8</accession>
<name>A0A2R5EHI8_9BACL</name>
<keyword evidence="1" id="KW-0812">Transmembrane</keyword>
<keyword evidence="1" id="KW-1133">Transmembrane helix</keyword>
<keyword evidence="3" id="KW-1185">Reference proteome</keyword>
<dbReference type="Proteomes" id="UP000245202">
    <property type="component" value="Unassembled WGS sequence"/>
</dbReference>
<evidence type="ECO:0000256" key="1">
    <source>
        <dbReference type="SAM" id="Phobius"/>
    </source>
</evidence>